<proteinExistence type="predicted"/>
<feature type="compositionally biased region" description="Basic and acidic residues" evidence="1">
    <location>
        <begin position="366"/>
        <end position="384"/>
    </location>
</feature>
<sequence length="601" mass="64302">MEDTQHMNTDRRWERPTPVIGDTTSAAERAEKPDGWALPDDVRAALDRVIGARRDIRRYRPEPVPDHLVRTIIDAGHAAPSVGHSQPWRFIIVDDPALRDKAAVLADVEKLKQAELLTPDRKQRLLDLQLDGIKEAPLGIVVACDRRTPASGVLGRNTFIDTDLWSCAAAIENMWLTARAYGLGMGWVTLFRPDDLAELLHLPDGVETLGWMCMGWPDERPPSPGLERRAWSKKLPVENLIMRNGWREGAASPANAIATPGDGHMPDQAHVVAAHDSSDQLLTPPGSLGILDTTMDKVAAVGDIHHAQHILIGADHPVTKHGVSSFSPSVTREIMDASAVGESLGVTTAAGAGIPSLLIDAGVDGDSGREGQSDRETREGRDDSAHAIRYVHAHDVRGDIATTPALSAEDTRAFIDYGRKLAGEFTEPTLFAVGEVGIGNTTPASILAAHFTGLDVNDAVGIGAHSDTAMMERKREVARQALSRVQPSSPIDALAEFGGPEFAVTTGLCLGALDNHHVVVLDGLAISVAALAAVQINPAVQSHLVAGHVSREIAHRTVITHLGLEPLLALRFRCGEGVGAILATQMIMTGLSARRHTGRTA</sequence>
<dbReference type="InterPro" id="IPR003200">
    <property type="entry name" value="Nict_dMeBzImd_PRibTrfase"/>
</dbReference>
<reference evidence="3 4" key="1">
    <citation type="submission" date="2022-01" db="EMBL/GenBank/DDBJ databases">
        <title>Identification and Characterization of Corynebacterium sp.</title>
        <authorList>
            <person name="Luo Q."/>
            <person name="Qu P."/>
            <person name="Chen Q."/>
        </authorList>
    </citation>
    <scope>NUCLEOTIDE SEQUENCE [LARGE SCALE GENOMIC DNA]</scope>
    <source>
        <strain evidence="3 4">MC-12</strain>
    </source>
</reference>
<dbReference type="InterPro" id="IPR036087">
    <property type="entry name" value="Nict_dMeBzImd_PRibTrfase_sf"/>
</dbReference>
<dbReference type="Proteomes" id="UP001200604">
    <property type="component" value="Unassembled WGS sequence"/>
</dbReference>
<dbReference type="GeneID" id="92726348"/>
<dbReference type="Gene3D" id="3.40.109.10">
    <property type="entry name" value="NADH Oxidase"/>
    <property type="match status" value="1"/>
</dbReference>
<feature type="region of interest" description="Disordered" evidence="1">
    <location>
        <begin position="361"/>
        <end position="384"/>
    </location>
</feature>
<keyword evidence="4" id="KW-1185">Reference proteome</keyword>
<feature type="domain" description="Nitroreductase" evidence="2">
    <location>
        <begin position="51"/>
        <end position="216"/>
    </location>
</feature>
<dbReference type="InterPro" id="IPR012825">
    <property type="entry name" value="BluB"/>
</dbReference>
<dbReference type="Pfam" id="PF02277">
    <property type="entry name" value="DBI_PRT"/>
    <property type="match status" value="1"/>
</dbReference>
<evidence type="ECO:0000313" key="4">
    <source>
        <dbReference type="Proteomes" id="UP001200604"/>
    </source>
</evidence>
<dbReference type="SUPFAM" id="SSF55469">
    <property type="entry name" value="FMN-dependent nitroreductase-like"/>
    <property type="match status" value="1"/>
</dbReference>
<evidence type="ECO:0000259" key="2">
    <source>
        <dbReference type="Pfam" id="PF00881"/>
    </source>
</evidence>
<protein>
    <submittedName>
        <fullName evidence="3">5,6-dimethylbenzimidazole synthase</fullName>
        <ecNumber evidence="3">1.13.11.79</ecNumber>
    </submittedName>
</protein>
<dbReference type="InterPro" id="IPR000415">
    <property type="entry name" value="Nitroreductase-like"/>
</dbReference>
<comment type="caution">
    <text evidence="3">The sequence shown here is derived from an EMBL/GenBank/DDBJ whole genome shotgun (WGS) entry which is preliminary data.</text>
</comment>
<name>A0ABS9HIW4_9CORY</name>
<dbReference type="RefSeq" id="WP_197416782.1">
    <property type="nucleotide sequence ID" value="NZ_JAGSOA010000001.1"/>
</dbReference>
<evidence type="ECO:0000256" key="1">
    <source>
        <dbReference type="SAM" id="MobiDB-lite"/>
    </source>
</evidence>
<dbReference type="NCBIfam" id="TIGR02476">
    <property type="entry name" value="BluB"/>
    <property type="match status" value="1"/>
</dbReference>
<dbReference type="SUPFAM" id="SSF52733">
    <property type="entry name" value="Nicotinate mononucleotide:5,6-dimethylbenzimidazole phosphoribosyltransferase (CobT)"/>
    <property type="match status" value="1"/>
</dbReference>
<organism evidence="3 4">
    <name type="scientific">Corynebacterium parakroppenstedtii</name>
    <dbReference type="NCBI Taxonomy" id="2828363"/>
    <lineage>
        <taxon>Bacteria</taxon>
        <taxon>Bacillati</taxon>
        <taxon>Actinomycetota</taxon>
        <taxon>Actinomycetes</taxon>
        <taxon>Mycobacteriales</taxon>
        <taxon>Corynebacteriaceae</taxon>
        <taxon>Corynebacterium</taxon>
    </lineage>
</organism>
<accession>A0ABS9HIW4</accession>
<feature type="region of interest" description="Disordered" evidence="1">
    <location>
        <begin position="1"/>
        <end position="29"/>
    </location>
</feature>
<dbReference type="PANTHER" id="PTHR43463">
    <property type="entry name" value="NICOTINATE-NUCLEOTIDE--DIMETHYLBENZIMIDAZOLE PHOSPHORIBOSYLTRANSFERASE"/>
    <property type="match status" value="1"/>
</dbReference>
<dbReference type="EC" id="1.13.11.79" evidence="3"/>
<dbReference type="EMBL" id="JAKJKU010000001">
    <property type="protein sequence ID" value="MCF6773018.1"/>
    <property type="molecule type" value="Genomic_DNA"/>
</dbReference>
<keyword evidence="3" id="KW-0560">Oxidoreductase</keyword>
<feature type="compositionally biased region" description="Basic and acidic residues" evidence="1">
    <location>
        <begin position="1"/>
        <end position="15"/>
    </location>
</feature>
<dbReference type="Pfam" id="PF00881">
    <property type="entry name" value="Nitroreductase"/>
    <property type="match status" value="1"/>
</dbReference>
<gene>
    <name evidence="3" type="primary">bluB</name>
    <name evidence="3" type="ORF">L3H44_01095</name>
</gene>
<dbReference type="CDD" id="cd02439">
    <property type="entry name" value="DMB-PRT_CobT"/>
    <property type="match status" value="1"/>
</dbReference>
<dbReference type="Gene3D" id="3.40.50.10210">
    <property type="match status" value="1"/>
</dbReference>
<evidence type="ECO:0000313" key="3">
    <source>
        <dbReference type="EMBL" id="MCF6773018.1"/>
    </source>
</evidence>
<dbReference type="PANTHER" id="PTHR43463:SF1">
    <property type="entry name" value="NICOTINATE-NUCLEOTIDE--DIMETHYLBENZIMIDAZOLE PHOSPHORIBOSYLTRANSFERASE"/>
    <property type="match status" value="1"/>
</dbReference>
<dbReference type="InterPro" id="IPR029479">
    <property type="entry name" value="Nitroreductase"/>
</dbReference>
<dbReference type="GO" id="GO:0102919">
    <property type="term" value="F:5,6-dimethylbenzimidazole synthase activity"/>
    <property type="evidence" value="ECO:0007669"/>
    <property type="project" value="UniProtKB-EC"/>
</dbReference>